<reference evidence="1 2" key="1">
    <citation type="submission" date="2014-02" db="EMBL/GenBank/DDBJ databases">
        <title>Draft genome sequence of Lysinibacillus manganicus DSM 26584T.</title>
        <authorList>
            <person name="Zhang F."/>
            <person name="Wang G."/>
            <person name="Zhang L."/>
        </authorList>
    </citation>
    <scope>NUCLEOTIDE SEQUENCE [LARGE SCALE GENOMIC DNA]</scope>
    <source>
        <strain evidence="1 2">DSM 26584</strain>
    </source>
</reference>
<protein>
    <recommendedName>
        <fullName evidence="3">VanW family protein</fullName>
    </recommendedName>
</protein>
<dbReference type="STRING" id="1384049.CD29_09155"/>
<dbReference type="eggNOG" id="COG2720">
    <property type="taxonomic scope" value="Bacteria"/>
</dbReference>
<evidence type="ECO:0000313" key="2">
    <source>
        <dbReference type="Proteomes" id="UP000030416"/>
    </source>
</evidence>
<evidence type="ECO:0008006" key="3">
    <source>
        <dbReference type="Google" id="ProtNLM"/>
    </source>
</evidence>
<organism evidence="1 2">
    <name type="scientific">Ureibacillus manganicus DSM 26584</name>
    <dbReference type="NCBI Taxonomy" id="1384049"/>
    <lineage>
        <taxon>Bacteria</taxon>
        <taxon>Bacillati</taxon>
        <taxon>Bacillota</taxon>
        <taxon>Bacilli</taxon>
        <taxon>Bacillales</taxon>
        <taxon>Caryophanaceae</taxon>
        <taxon>Ureibacillus</taxon>
    </lineage>
</organism>
<accession>A0A0A3I5S1</accession>
<dbReference type="InterPro" id="IPR007391">
    <property type="entry name" value="Vancomycin_resist_VanW"/>
</dbReference>
<sequence length="312" mass="34695">MKNIVFKLSLTFLICLSGIVMNINWVVYAGTIEKKGNATHIIDPRTNEVITTIIPQPYHIELEFLDFRKQVQFIVKRIANGSATKSGFNQTMILDRIDPRTGKIIKGRPKITLSEEDLIEKILEHSFTGGKVNVPIKITESGYTVEEAKTLNEVMLSSYTTYFNPTRQGRSKNIELSAASINNVIVGSGDIFSFNDTVGPRDVASGYQEAPEFLQGKIVIGIGGGICQTSSTLFNAIDKLGVDIIERHRHTRDIGYVPKGRDATVSFGGLDFIFQNTLGIPVLIKTYYGRGSITIQIKTSKENEFILRNLED</sequence>
<name>A0A0A3I5S1_9BACL</name>
<keyword evidence="2" id="KW-1185">Reference proteome</keyword>
<dbReference type="Proteomes" id="UP000030416">
    <property type="component" value="Unassembled WGS sequence"/>
</dbReference>
<evidence type="ECO:0000313" key="1">
    <source>
        <dbReference type="EMBL" id="KGR78835.1"/>
    </source>
</evidence>
<gene>
    <name evidence="1" type="ORF">CD29_09155</name>
</gene>
<proteinExistence type="predicted"/>
<dbReference type="EMBL" id="JPVN01000009">
    <property type="protein sequence ID" value="KGR78835.1"/>
    <property type="molecule type" value="Genomic_DNA"/>
</dbReference>
<dbReference type="AlphaFoldDB" id="A0A0A3I5S1"/>
<comment type="caution">
    <text evidence="1">The sequence shown here is derived from an EMBL/GenBank/DDBJ whole genome shotgun (WGS) entry which is preliminary data.</text>
</comment>
<dbReference type="PANTHER" id="PTHR35788:SF1">
    <property type="entry name" value="EXPORTED PROTEIN"/>
    <property type="match status" value="1"/>
</dbReference>
<dbReference type="Pfam" id="PF04294">
    <property type="entry name" value="VanW"/>
    <property type="match status" value="1"/>
</dbReference>
<dbReference type="PANTHER" id="PTHR35788">
    <property type="entry name" value="EXPORTED PROTEIN-RELATED"/>
    <property type="match status" value="1"/>
</dbReference>
<dbReference type="InterPro" id="IPR052913">
    <property type="entry name" value="Glycopeptide_resist_protein"/>
</dbReference>
<dbReference type="OrthoDB" id="9813301at2"/>